<dbReference type="AlphaFoldDB" id="A0A195DJ58"/>
<evidence type="ECO:0000313" key="2">
    <source>
        <dbReference type="EMBL" id="KYN12534.1"/>
    </source>
</evidence>
<accession>A0A195DJ58</accession>
<sequence>IKSHSAVDIETPERKRKVSRREDEAKHIDHVQGRLREPTVCARDLSMAQRIRDLSWWVSLDFLVPVSLIRVVSPRSPVTNVFPLYHVALPYISVHSDLEVRCNERTNYYILQLEHFRINRMKILVFATCILAAATVSDGMVLDNIINTLISKAVDLKDLINFHMTFAQCVVKMGLLSDNFQGSKKEKSFKSMECGTAMVKVKIYLHSIPIMRNKMTILVKPDALLKYVEV</sequence>
<organism evidence="2 3">
    <name type="scientific">Trachymyrmex cornetzi</name>
    <dbReference type="NCBI Taxonomy" id="471704"/>
    <lineage>
        <taxon>Eukaryota</taxon>
        <taxon>Metazoa</taxon>
        <taxon>Ecdysozoa</taxon>
        <taxon>Arthropoda</taxon>
        <taxon>Hexapoda</taxon>
        <taxon>Insecta</taxon>
        <taxon>Pterygota</taxon>
        <taxon>Neoptera</taxon>
        <taxon>Endopterygota</taxon>
        <taxon>Hymenoptera</taxon>
        <taxon>Apocrita</taxon>
        <taxon>Aculeata</taxon>
        <taxon>Formicoidea</taxon>
        <taxon>Formicidae</taxon>
        <taxon>Myrmicinae</taxon>
        <taxon>Trachymyrmex</taxon>
    </lineage>
</organism>
<name>A0A195DJ58_9HYME</name>
<feature type="region of interest" description="Disordered" evidence="1">
    <location>
        <begin position="1"/>
        <end position="25"/>
    </location>
</feature>
<gene>
    <name evidence="2" type="ORF">ALC57_15261</name>
</gene>
<dbReference type="Proteomes" id="UP000078492">
    <property type="component" value="Unassembled WGS sequence"/>
</dbReference>
<dbReference type="EMBL" id="KQ980824">
    <property type="protein sequence ID" value="KYN12534.1"/>
    <property type="molecule type" value="Genomic_DNA"/>
</dbReference>
<keyword evidence="3" id="KW-1185">Reference proteome</keyword>
<feature type="non-terminal residue" evidence="2">
    <location>
        <position position="1"/>
    </location>
</feature>
<proteinExistence type="predicted"/>
<reference evidence="2 3" key="1">
    <citation type="submission" date="2015-09" db="EMBL/GenBank/DDBJ databases">
        <title>Trachymyrmex cornetzi WGS genome.</title>
        <authorList>
            <person name="Nygaard S."/>
            <person name="Hu H."/>
            <person name="Boomsma J."/>
            <person name="Zhang G."/>
        </authorList>
    </citation>
    <scope>NUCLEOTIDE SEQUENCE [LARGE SCALE GENOMIC DNA]</scope>
    <source>
        <strain evidence="2">Tcor2-1</strain>
        <tissue evidence="2">Whole body</tissue>
    </source>
</reference>
<feature type="compositionally biased region" description="Basic and acidic residues" evidence="1">
    <location>
        <begin position="1"/>
        <end position="13"/>
    </location>
</feature>
<protein>
    <submittedName>
        <fullName evidence="2">Uncharacterized protein</fullName>
    </submittedName>
</protein>
<evidence type="ECO:0000256" key="1">
    <source>
        <dbReference type="SAM" id="MobiDB-lite"/>
    </source>
</evidence>
<evidence type="ECO:0000313" key="3">
    <source>
        <dbReference type="Proteomes" id="UP000078492"/>
    </source>
</evidence>